<dbReference type="PROSITE" id="PS50294">
    <property type="entry name" value="WD_REPEATS_REGION"/>
    <property type="match status" value="2"/>
</dbReference>
<dbReference type="Gene3D" id="2.130.10.10">
    <property type="entry name" value="YVTN repeat-like/Quinoprotein amine dehydrogenase"/>
    <property type="match status" value="2"/>
</dbReference>
<sequence>MEMEDRMGYAIVQACRAIKRRHKLEEGAFAPAIAAISHVVNSPATLELGEKLKDLQIELNQSYQKHSQVSDRLVQEVTESQSLRTQLGDKETAINELQEELTAAKEKILQIEINVKETQGALDATTSEVDELRSHVKELEGQIIDLKKENDMLIERWMDQKMRDAERLNEANAMYEDMMEKVKAGQLMELARTQVDGIVRHSEAGAENYVKSGLPSAVKHVIRAHDVMCSAIHFEQGGKNVYSGGHDKLVKSWNVVNGSCMSTLRGCLGSVLDLSMSYDKNLVIAACSDHKLHLWESQTGRMRHTLTGHTEKVVSVDISKTSNRRAVSAAYDRTLKAWDMQTGYVTNTLICYSNCNAVALTMNGEVLCSGHMDGNLRLWDIRSGKQSSEVVAHNQGITSVSVSRNGHTMLTSGRDNVHNMIDVRTLEVQASFRAPGLLVATNWSRSCLSPDERYVAAGGADGSVVVWNRFAKDGTVTLKGHSSPVLACTWSDEGRPLVTADKSGCVIVWE</sequence>
<evidence type="ECO:0000256" key="2">
    <source>
        <dbReference type="ARBA" id="ARBA00022737"/>
    </source>
</evidence>
<dbReference type="PaxDb" id="3218-PP1S7_385V6.1"/>
<dbReference type="GeneID" id="112279077"/>
<dbReference type="FunCoup" id="A9RG98">
    <property type="interactions" value="3318"/>
</dbReference>
<dbReference type="Proteomes" id="UP000006727">
    <property type="component" value="Chromosome 2"/>
</dbReference>
<dbReference type="EnsemblPlants" id="Pp3c2_6010V3.2">
    <property type="protein sequence ID" value="PAC:32934704.CDS.1"/>
    <property type="gene ID" value="Pp3c2_6010"/>
</dbReference>
<dbReference type="eggNOG" id="KOG0288">
    <property type="taxonomic scope" value="Eukaryota"/>
</dbReference>
<protein>
    <recommendedName>
        <fullName evidence="5">Autophagy-related protein 16 domain-containing protein</fullName>
    </recommendedName>
</protein>
<dbReference type="EnsemblPlants" id="Pp3c2_6010V3.3">
    <property type="protein sequence ID" value="PAC:32934705.CDS.1"/>
    <property type="gene ID" value="Pp3c2_6010"/>
</dbReference>
<keyword evidence="1 3" id="KW-0853">WD repeat</keyword>
<reference evidence="7" key="3">
    <citation type="submission" date="2020-12" db="UniProtKB">
        <authorList>
            <consortium name="EnsemblPlants"/>
        </authorList>
    </citation>
    <scope>IDENTIFICATION</scope>
</reference>
<dbReference type="SUPFAM" id="SSF50978">
    <property type="entry name" value="WD40 repeat-like"/>
    <property type="match status" value="1"/>
</dbReference>
<dbReference type="OrthoDB" id="538223at2759"/>
<dbReference type="InterPro" id="IPR036322">
    <property type="entry name" value="WD40_repeat_dom_sf"/>
</dbReference>
<evidence type="ECO:0000256" key="3">
    <source>
        <dbReference type="PROSITE-ProRule" id="PRU00221"/>
    </source>
</evidence>
<feature type="repeat" description="WD" evidence="3">
    <location>
        <begin position="222"/>
        <end position="263"/>
    </location>
</feature>
<organism evidence="6">
    <name type="scientific">Physcomitrium patens</name>
    <name type="common">Spreading-leaved earth moss</name>
    <name type="synonym">Physcomitrella patens</name>
    <dbReference type="NCBI Taxonomy" id="3218"/>
    <lineage>
        <taxon>Eukaryota</taxon>
        <taxon>Viridiplantae</taxon>
        <taxon>Streptophyta</taxon>
        <taxon>Embryophyta</taxon>
        <taxon>Bryophyta</taxon>
        <taxon>Bryophytina</taxon>
        <taxon>Bryopsida</taxon>
        <taxon>Funariidae</taxon>
        <taxon>Funariales</taxon>
        <taxon>Funariaceae</taxon>
        <taxon>Physcomitrium</taxon>
    </lineage>
</organism>
<dbReference type="Gramene" id="Pp3c2_6010V3.2">
    <property type="protein sequence ID" value="PAC:32934704.CDS.1"/>
    <property type="gene ID" value="Pp3c2_6010"/>
</dbReference>
<dbReference type="RefSeq" id="XP_024368947.1">
    <property type="nucleotide sequence ID" value="XM_024513179.2"/>
</dbReference>
<dbReference type="InterPro" id="IPR001680">
    <property type="entry name" value="WD40_rpt"/>
</dbReference>
<proteinExistence type="predicted"/>
<dbReference type="GO" id="GO:0000045">
    <property type="term" value="P:autophagosome assembly"/>
    <property type="evidence" value="ECO:0007669"/>
    <property type="project" value="InterPro"/>
</dbReference>
<feature type="repeat" description="WD" evidence="3">
    <location>
        <begin position="357"/>
        <end position="389"/>
    </location>
</feature>
<dbReference type="STRING" id="3218.A9RG98"/>
<dbReference type="PROSITE" id="PS50082">
    <property type="entry name" value="WD_REPEATS_2"/>
    <property type="match status" value="6"/>
</dbReference>
<dbReference type="PANTHER" id="PTHR19878:SF8">
    <property type="entry name" value="AUTOPHAGY-RELATED 16, ISOFORM F"/>
    <property type="match status" value="1"/>
</dbReference>
<dbReference type="CDD" id="cd22887">
    <property type="entry name" value="Atg16_CCD"/>
    <property type="match status" value="1"/>
</dbReference>
<feature type="repeat" description="WD" evidence="3">
    <location>
        <begin position="306"/>
        <end position="348"/>
    </location>
</feature>
<dbReference type="InterPro" id="IPR020472">
    <property type="entry name" value="WD40_PAC1"/>
</dbReference>
<feature type="repeat" description="WD" evidence="3">
    <location>
        <begin position="448"/>
        <end position="468"/>
    </location>
</feature>
<dbReference type="InterPro" id="IPR045160">
    <property type="entry name" value="ATG16"/>
</dbReference>
<evidence type="ECO:0000256" key="1">
    <source>
        <dbReference type="ARBA" id="ARBA00022574"/>
    </source>
</evidence>
<dbReference type="Gramene" id="Pp3c2_6010V3.3">
    <property type="protein sequence ID" value="PAC:32934705.CDS.1"/>
    <property type="gene ID" value="Pp3c2_6010"/>
</dbReference>
<accession>A9RG98</accession>
<dbReference type="PANTHER" id="PTHR19878">
    <property type="entry name" value="AUTOPHAGY PROTEIN 16-LIKE"/>
    <property type="match status" value="1"/>
</dbReference>
<evidence type="ECO:0000259" key="5">
    <source>
        <dbReference type="Pfam" id="PF08614"/>
    </source>
</evidence>
<dbReference type="EMBL" id="ABEU02000002">
    <property type="protein sequence ID" value="PNR59500.1"/>
    <property type="molecule type" value="Genomic_DNA"/>
</dbReference>
<evidence type="ECO:0000313" key="8">
    <source>
        <dbReference type="Proteomes" id="UP000006727"/>
    </source>
</evidence>
<dbReference type="KEGG" id="ppp:112279077"/>
<dbReference type="PRINTS" id="PR00320">
    <property type="entry name" value="GPROTEINBRPT"/>
</dbReference>
<reference evidence="6 8" key="2">
    <citation type="journal article" date="2018" name="Plant J.">
        <title>The Physcomitrella patens chromosome-scale assembly reveals moss genome structure and evolution.</title>
        <authorList>
            <person name="Lang D."/>
            <person name="Ullrich K.K."/>
            <person name="Murat F."/>
            <person name="Fuchs J."/>
            <person name="Jenkins J."/>
            <person name="Haas F.B."/>
            <person name="Piednoel M."/>
            <person name="Gundlach H."/>
            <person name="Van Bel M."/>
            <person name="Meyberg R."/>
            <person name="Vives C."/>
            <person name="Morata J."/>
            <person name="Symeonidi A."/>
            <person name="Hiss M."/>
            <person name="Muchero W."/>
            <person name="Kamisugi Y."/>
            <person name="Saleh O."/>
            <person name="Blanc G."/>
            <person name="Decker E.L."/>
            <person name="van Gessel N."/>
            <person name="Grimwood J."/>
            <person name="Hayes R.D."/>
            <person name="Graham S.W."/>
            <person name="Gunter L.E."/>
            <person name="McDaniel S.F."/>
            <person name="Hoernstein S.N.W."/>
            <person name="Larsson A."/>
            <person name="Li F.W."/>
            <person name="Perroud P.F."/>
            <person name="Phillips J."/>
            <person name="Ranjan P."/>
            <person name="Rokshar D.S."/>
            <person name="Rothfels C.J."/>
            <person name="Schneider L."/>
            <person name="Shu S."/>
            <person name="Stevenson D.W."/>
            <person name="Thummler F."/>
            <person name="Tillich M."/>
            <person name="Villarreal Aguilar J.C."/>
            <person name="Widiez T."/>
            <person name="Wong G.K."/>
            <person name="Wymore A."/>
            <person name="Zhang Y."/>
            <person name="Zimmer A.D."/>
            <person name="Quatrano R.S."/>
            <person name="Mayer K.F.X."/>
            <person name="Goodstein D."/>
            <person name="Casacuberta J.M."/>
            <person name="Vandepoele K."/>
            <person name="Reski R."/>
            <person name="Cuming A.C."/>
            <person name="Tuskan G.A."/>
            <person name="Maumus F."/>
            <person name="Salse J."/>
            <person name="Schmutz J."/>
            <person name="Rensing S.A."/>
        </authorList>
    </citation>
    <scope>NUCLEOTIDE SEQUENCE [LARGE SCALE GENOMIC DNA]</scope>
    <source>
        <strain evidence="7 8">cv. Gransden 2004</strain>
    </source>
</reference>
<dbReference type="EnsemblPlants" id="Pp3c2_6010V3.1">
    <property type="protein sequence ID" value="PAC:32934703.CDS.1"/>
    <property type="gene ID" value="Pp3c2_6010"/>
</dbReference>
<name>A9RG98_PHYPA</name>
<dbReference type="AlphaFoldDB" id="A9RG98"/>
<evidence type="ECO:0000313" key="6">
    <source>
        <dbReference type="EMBL" id="PNR59500.1"/>
    </source>
</evidence>
<gene>
    <name evidence="7" type="primary">LOC112279077</name>
    <name evidence="6" type="ORF">PHYPA_002291</name>
</gene>
<dbReference type="SMART" id="SM00320">
    <property type="entry name" value="WD40"/>
    <property type="match status" value="7"/>
</dbReference>
<keyword evidence="4" id="KW-0175">Coiled coil</keyword>
<keyword evidence="8" id="KW-1185">Reference proteome</keyword>
<dbReference type="InterPro" id="IPR013923">
    <property type="entry name" value="Autophagy-rel_prot_16_dom"/>
</dbReference>
<dbReference type="OMA" id="WGRPCIS"/>
<dbReference type="Gramene" id="Pp3c2_6010V3.1">
    <property type="protein sequence ID" value="PAC:32934703.CDS.1"/>
    <property type="gene ID" value="Pp3c2_6010"/>
</dbReference>
<keyword evidence="2" id="KW-0677">Repeat</keyword>
<dbReference type="FunFam" id="2.130.10.10:FF:000809">
    <property type="entry name" value="Autophagy-related protein 16"/>
    <property type="match status" value="1"/>
</dbReference>
<feature type="repeat" description="WD" evidence="3">
    <location>
        <begin position="478"/>
        <end position="510"/>
    </location>
</feature>
<feature type="domain" description="Autophagy-related protein 16" evidence="5">
    <location>
        <begin position="41"/>
        <end position="169"/>
    </location>
</feature>
<dbReference type="PROSITE" id="PS00678">
    <property type="entry name" value="WD_REPEATS_1"/>
    <property type="match status" value="4"/>
</dbReference>
<dbReference type="CDD" id="cd00200">
    <property type="entry name" value="WD40"/>
    <property type="match status" value="1"/>
</dbReference>
<dbReference type="InterPro" id="IPR019775">
    <property type="entry name" value="WD40_repeat_CS"/>
</dbReference>
<dbReference type="Gene3D" id="1.20.5.170">
    <property type="match status" value="1"/>
</dbReference>
<dbReference type="Pfam" id="PF08614">
    <property type="entry name" value="ATG16"/>
    <property type="match status" value="1"/>
</dbReference>
<evidence type="ECO:0000313" key="7">
    <source>
        <dbReference type="EnsemblPlants" id="PAC:32934703.CDS.1"/>
    </source>
</evidence>
<feature type="repeat" description="WD" evidence="3">
    <location>
        <begin position="264"/>
        <end position="305"/>
    </location>
</feature>
<feature type="coiled-coil region" evidence="4">
    <location>
        <begin position="80"/>
        <end position="178"/>
    </location>
</feature>
<dbReference type="Pfam" id="PF00400">
    <property type="entry name" value="WD40"/>
    <property type="match status" value="7"/>
</dbReference>
<evidence type="ECO:0000256" key="4">
    <source>
        <dbReference type="SAM" id="Coils"/>
    </source>
</evidence>
<reference evidence="6 8" key="1">
    <citation type="journal article" date="2008" name="Science">
        <title>The Physcomitrella genome reveals evolutionary insights into the conquest of land by plants.</title>
        <authorList>
            <person name="Rensing S."/>
            <person name="Lang D."/>
            <person name="Zimmer A."/>
            <person name="Terry A."/>
            <person name="Salamov A."/>
            <person name="Shapiro H."/>
            <person name="Nishiyama T."/>
            <person name="Perroud P.-F."/>
            <person name="Lindquist E."/>
            <person name="Kamisugi Y."/>
            <person name="Tanahashi T."/>
            <person name="Sakakibara K."/>
            <person name="Fujita T."/>
            <person name="Oishi K."/>
            <person name="Shin-I T."/>
            <person name="Kuroki Y."/>
            <person name="Toyoda A."/>
            <person name="Suzuki Y."/>
            <person name="Hashimoto A."/>
            <person name="Yamaguchi K."/>
            <person name="Sugano A."/>
            <person name="Kohara Y."/>
            <person name="Fujiyama A."/>
            <person name="Anterola A."/>
            <person name="Aoki S."/>
            <person name="Ashton N."/>
            <person name="Barbazuk W.B."/>
            <person name="Barker E."/>
            <person name="Bennetzen J."/>
            <person name="Bezanilla M."/>
            <person name="Blankenship R."/>
            <person name="Cho S.H."/>
            <person name="Dutcher S."/>
            <person name="Estelle M."/>
            <person name="Fawcett J.A."/>
            <person name="Gundlach H."/>
            <person name="Hanada K."/>
            <person name="Heyl A."/>
            <person name="Hicks K.A."/>
            <person name="Hugh J."/>
            <person name="Lohr M."/>
            <person name="Mayer K."/>
            <person name="Melkozernov A."/>
            <person name="Murata T."/>
            <person name="Nelson D."/>
            <person name="Pils B."/>
            <person name="Prigge M."/>
            <person name="Reiss B."/>
            <person name="Renner T."/>
            <person name="Rombauts S."/>
            <person name="Rushton P."/>
            <person name="Sanderfoot A."/>
            <person name="Schween G."/>
            <person name="Shiu S.-H."/>
            <person name="Stueber K."/>
            <person name="Theodoulou F.L."/>
            <person name="Tu H."/>
            <person name="Van de Peer Y."/>
            <person name="Verrier P.J."/>
            <person name="Waters E."/>
            <person name="Wood A."/>
            <person name="Yang L."/>
            <person name="Cove D."/>
            <person name="Cuming A."/>
            <person name="Hasebe M."/>
            <person name="Lucas S."/>
            <person name="Mishler D.B."/>
            <person name="Reski R."/>
            <person name="Grigoriev I."/>
            <person name="Quatrano R.S."/>
            <person name="Boore J.L."/>
        </authorList>
    </citation>
    <scope>NUCLEOTIDE SEQUENCE [LARGE SCALE GENOMIC DNA]</scope>
    <source>
        <strain evidence="7 8">cv. Gransden 2004</strain>
    </source>
</reference>
<dbReference type="InterPro" id="IPR015943">
    <property type="entry name" value="WD40/YVTN_repeat-like_dom_sf"/>
</dbReference>
<dbReference type="HOGENOM" id="CLU_000288_57_10_1"/>